<name>A0A8I1EB88_PSEPU</name>
<dbReference type="EMBL" id="JAEHTE010000002">
    <property type="protein sequence ID" value="MBI6882822.1"/>
    <property type="molecule type" value="Genomic_DNA"/>
</dbReference>
<dbReference type="AlphaFoldDB" id="A0A8I1EB88"/>
<evidence type="ECO:0000259" key="1">
    <source>
        <dbReference type="Pfam" id="PF14216"/>
    </source>
</evidence>
<reference evidence="2" key="1">
    <citation type="submission" date="2020-12" db="EMBL/GenBank/DDBJ databases">
        <title>Enhanced detection system for hospital associated transmission using whole genome sequencing surveillance.</title>
        <authorList>
            <person name="Harrison L.H."/>
            <person name="Van Tyne D."/>
            <person name="Marsh J.W."/>
            <person name="Griffith M.P."/>
            <person name="Snyder D.J."/>
            <person name="Cooper V.S."/>
            <person name="Mustapha M."/>
        </authorList>
    </citation>
    <scope>NUCLEOTIDE SEQUENCE</scope>
    <source>
        <strain evidence="2">PSB00042</strain>
    </source>
</reference>
<dbReference type="RefSeq" id="WP_198746446.1">
    <property type="nucleotide sequence ID" value="NZ_JAEHTE010000002.1"/>
</dbReference>
<protein>
    <submittedName>
        <fullName evidence="2">DUF4326 domain-containing protein</fullName>
    </submittedName>
</protein>
<organism evidence="2 3">
    <name type="scientific">Pseudomonas putida</name>
    <name type="common">Arthrobacter siderocapsulatus</name>
    <dbReference type="NCBI Taxonomy" id="303"/>
    <lineage>
        <taxon>Bacteria</taxon>
        <taxon>Pseudomonadati</taxon>
        <taxon>Pseudomonadota</taxon>
        <taxon>Gammaproteobacteria</taxon>
        <taxon>Pseudomonadales</taxon>
        <taxon>Pseudomonadaceae</taxon>
        <taxon>Pseudomonas</taxon>
    </lineage>
</organism>
<accession>A0A8I1EB88</accession>
<dbReference type="InterPro" id="IPR025475">
    <property type="entry name" value="DUF4326"/>
</dbReference>
<evidence type="ECO:0000313" key="2">
    <source>
        <dbReference type="EMBL" id="MBI6882822.1"/>
    </source>
</evidence>
<dbReference type="Pfam" id="PF14216">
    <property type="entry name" value="DUF4326"/>
    <property type="match status" value="1"/>
</dbReference>
<gene>
    <name evidence="2" type="ORF">JEU22_02765</name>
</gene>
<dbReference type="Proteomes" id="UP000637061">
    <property type="component" value="Unassembled WGS sequence"/>
</dbReference>
<sequence length="129" mass="14889">MTRVVNTHKEKCSRYIGRSKTDEMHFGNPFFVSTKKTKLGKVEVASLRECLLAFNDWLDGTRYTDVEPERRAWILENLEQLRGQTLGCFCKPKPCHGDIYRVKLGEITLEEVMAAFDEPAKEDSQISLF</sequence>
<feature type="domain" description="DUF4326" evidence="1">
    <location>
        <begin position="3"/>
        <end position="99"/>
    </location>
</feature>
<comment type="caution">
    <text evidence="2">The sequence shown here is derived from an EMBL/GenBank/DDBJ whole genome shotgun (WGS) entry which is preliminary data.</text>
</comment>
<proteinExistence type="predicted"/>
<evidence type="ECO:0000313" key="3">
    <source>
        <dbReference type="Proteomes" id="UP000637061"/>
    </source>
</evidence>